<dbReference type="SUPFAM" id="SSF55785">
    <property type="entry name" value="PYP-like sensor domain (PAS domain)"/>
    <property type="match status" value="1"/>
</dbReference>
<dbReference type="OrthoDB" id="9146564at2"/>
<dbReference type="EMBL" id="SMBX01000004">
    <property type="protein sequence ID" value="TCU98946.1"/>
    <property type="molecule type" value="Genomic_DNA"/>
</dbReference>
<dbReference type="InterPro" id="IPR035965">
    <property type="entry name" value="PAS-like_dom_sf"/>
</dbReference>
<dbReference type="NCBIfam" id="TIGR00229">
    <property type="entry name" value="sensory_box"/>
    <property type="match status" value="1"/>
</dbReference>
<organism evidence="2 3">
    <name type="scientific">Paracandidimonas soli</name>
    <dbReference type="NCBI Taxonomy" id="1917182"/>
    <lineage>
        <taxon>Bacteria</taxon>
        <taxon>Pseudomonadati</taxon>
        <taxon>Pseudomonadota</taxon>
        <taxon>Betaproteobacteria</taxon>
        <taxon>Burkholderiales</taxon>
        <taxon>Alcaligenaceae</taxon>
        <taxon>Paracandidimonas</taxon>
    </lineage>
</organism>
<accession>A0A4R3V2C6</accession>
<dbReference type="PROSITE" id="PS50112">
    <property type="entry name" value="PAS"/>
    <property type="match status" value="1"/>
</dbReference>
<protein>
    <submittedName>
        <fullName evidence="2">PAS domain S-box-containing protein</fullName>
    </submittedName>
</protein>
<proteinExistence type="predicted"/>
<dbReference type="RefSeq" id="WP_132476193.1">
    <property type="nucleotide sequence ID" value="NZ_SMBX01000004.1"/>
</dbReference>
<dbReference type="Pfam" id="PF13188">
    <property type="entry name" value="PAS_8"/>
    <property type="match status" value="1"/>
</dbReference>
<dbReference type="InterPro" id="IPR000014">
    <property type="entry name" value="PAS"/>
</dbReference>
<dbReference type="Gene3D" id="3.30.450.20">
    <property type="entry name" value="PAS domain"/>
    <property type="match status" value="1"/>
</dbReference>
<reference evidence="2 3" key="1">
    <citation type="submission" date="2019-03" db="EMBL/GenBank/DDBJ databases">
        <title>Genomic Encyclopedia of Type Strains, Phase IV (KMG-IV): sequencing the most valuable type-strain genomes for metagenomic binning, comparative biology and taxonomic classification.</title>
        <authorList>
            <person name="Goeker M."/>
        </authorList>
    </citation>
    <scope>NUCLEOTIDE SEQUENCE [LARGE SCALE GENOMIC DNA]</scope>
    <source>
        <strain evidence="2 3">DSM 100048</strain>
    </source>
</reference>
<gene>
    <name evidence="2" type="ORF">EV686_10443</name>
</gene>
<sequence>MPRPQTMSASFLYTLLESIDDMVIVTEIDPLDAPGPKIVYVNKAFTGISGYTFEEAVGQREVAPVVWTVF</sequence>
<evidence type="ECO:0000313" key="3">
    <source>
        <dbReference type="Proteomes" id="UP000294692"/>
    </source>
</evidence>
<name>A0A4R3V2C6_9BURK</name>
<feature type="domain" description="PAS" evidence="1">
    <location>
        <begin position="8"/>
        <end position="70"/>
    </location>
</feature>
<dbReference type="AlphaFoldDB" id="A0A4R3V2C6"/>
<evidence type="ECO:0000313" key="2">
    <source>
        <dbReference type="EMBL" id="TCU98946.1"/>
    </source>
</evidence>
<dbReference type="Proteomes" id="UP000294692">
    <property type="component" value="Unassembled WGS sequence"/>
</dbReference>
<evidence type="ECO:0000259" key="1">
    <source>
        <dbReference type="PROSITE" id="PS50112"/>
    </source>
</evidence>
<keyword evidence="3" id="KW-1185">Reference proteome</keyword>
<comment type="caution">
    <text evidence="2">The sequence shown here is derived from an EMBL/GenBank/DDBJ whole genome shotgun (WGS) entry which is preliminary data.</text>
</comment>